<name>A0ABP9J8P5_9ACTN</name>
<protein>
    <submittedName>
        <fullName evidence="2">Uncharacterized protein</fullName>
    </submittedName>
</protein>
<evidence type="ECO:0000313" key="2">
    <source>
        <dbReference type="EMBL" id="GAA5023655.1"/>
    </source>
</evidence>
<feature type="region of interest" description="Disordered" evidence="1">
    <location>
        <begin position="32"/>
        <end position="91"/>
    </location>
</feature>
<gene>
    <name evidence="2" type="ORF">GCM10023335_56600</name>
</gene>
<sequence length="91" mass="9988">MIRSAADLEMPNSGASWRKVKFVRQYAVTSKMRSSNGSLHGRPGRDSFPISWPTTVTNLPKQRGFSPENGAIHDGSDAVITPATTRSSQWL</sequence>
<dbReference type="EMBL" id="BAABKB010000023">
    <property type="protein sequence ID" value="GAA5023655.1"/>
    <property type="molecule type" value="Genomic_DNA"/>
</dbReference>
<reference evidence="3" key="1">
    <citation type="journal article" date="2019" name="Int. J. Syst. Evol. Microbiol.">
        <title>The Global Catalogue of Microorganisms (GCM) 10K type strain sequencing project: providing services to taxonomists for standard genome sequencing and annotation.</title>
        <authorList>
            <consortium name="The Broad Institute Genomics Platform"/>
            <consortium name="The Broad Institute Genome Sequencing Center for Infectious Disease"/>
            <person name="Wu L."/>
            <person name="Ma J."/>
        </authorList>
    </citation>
    <scope>NUCLEOTIDE SEQUENCE [LARGE SCALE GENOMIC DNA]</scope>
    <source>
        <strain evidence="3">JCM 18409</strain>
    </source>
</reference>
<feature type="compositionally biased region" description="Polar residues" evidence="1">
    <location>
        <begin position="82"/>
        <end position="91"/>
    </location>
</feature>
<dbReference type="Proteomes" id="UP001501759">
    <property type="component" value="Unassembled WGS sequence"/>
</dbReference>
<keyword evidence="3" id="KW-1185">Reference proteome</keyword>
<organism evidence="2 3">
    <name type="scientific">Streptomyces siamensis</name>
    <dbReference type="NCBI Taxonomy" id="1274986"/>
    <lineage>
        <taxon>Bacteria</taxon>
        <taxon>Bacillati</taxon>
        <taxon>Actinomycetota</taxon>
        <taxon>Actinomycetes</taxon>
        <taxon>Kitasatosporales</taxon>
        <taxon>Streptomycetaceae</taxon>
        <taxon>Streptomyces</taxon>
    </lineage>
</organism>
<evidence type="ECO:0000313" key="3">
    <source>
        <dbReference type="Proteomes" id="UP001501759"/>
    </source>
</evidence>
<proteinExistence type="predicted"/>
<accession>A0ABP9J8P5</accession>
<comment type="caution">
    <text evidence="2">The sequence shown here is derived from an EMBL/GenBank/DDBJ whole genome shotgun (WGS) entry which is preliminary data.</text>
</comment>
<evidence type="ECO:0000256" key="1">
    <source>
        <dbReference type="SAM" id="MobiDB-lite"/>
    </source>
</evidence>